<reference evidence="1" key="1">
    <citation type="submission" date="2014-11" db="EMBL/GenBank/DDBJ databases">
        <authorList>
            <person name="Amaro Gonzalez C."/>
        </authorList>
    </citation>
    <scope>NUCLEOTIDE SEQUENCE</scope>
</reference>
<dbReference type="EMBL" id="GBXM01025536">
    <property type="protein sequence ID" value="JAH83041.1"/>
    <property type="molecule type" value="Transcribed_RNA"/>
</dbReference>
<dbReference type="AlphaFoldDB" id="A0A0E9VYA3"/>
<sequence>MKDCLHPKPVRFCHSLATLSDQTRHNATSDLRKPTL</sequence>
<evidence type="ECO:0000313" key="1">
    <source>
        <dbReference type="EMBL" id="JAH83041.1"/>
    </source>
</evidence>
<organism evidence="1">
    <name type="scientific">Anguilla anguilla</name>
    <name type="common">European freshwater eel</name>
    <name type="synonym">Muraena anguilla</name>
    <dbReference type="NCBI Taxonomy" id="7936"/>
    <lineage>
        <taxon>Eukaryota</taxon>
        <taxon>Metazoa</taxon>
        <taxon>Chordata</taxon>
        <taxon>Craniata</taxon>
        <taxon>Vertebrata</taxon>
        <taxon>Euteleostomi</taxon>
        <taxon>Actinopterygii</taxon>
        <taxon>Neopterygii</taxon>
        <taxon>Teleostei</taxon>
        <taxon>Anguilliformes</taxon>
        <taxon>Anguillidae</taxon>
        <taxon>Anguilla</taxon>
    </lineage>
</organism>
<name>A0A0E9VYA3_ANGAN</name>
<proteinExistence type="predicted"/>
<protein>
    <submittedName>
        <fullName evidence="1">Uncharacterized protein</fullName>
    </submittedName>
</protein>
<reference evidence="1" key="2">
    <citation type="journal article" date="2015" name="Fish Shellfish Immunol.">
        <title>Early steps in the European eel (Anguilla anguilla)-Vibrio vulnificus interaction in the gills: Role of the RtxA13 toxin.</title>
        <authorList>
            <person name="Callol A."/>
            <person name="Pajuelo D."/>
            <person name="Ebbesson L."/>
            <person name="Teles M."/>
            <person name="MacKenzie S."/>
            <person name="Amaro C."/>
        </authorList>
    </citation>
    <scope>NUCLEOTIDE SEQUENCE</scope>
</reference>
<accession>A0A0E9VYA3</accession>